<protein>
    <submittedName>
        <fullName evidence="1">Uncharacterized protein</fullName>
    </submittedName>
</protein>
<comment type="caution">
    <text evidence="1">The sequence shown here is derived from an EMBL/GenBank/DDBJ whole genome shotgun (WGS) entry which is preliminary data.</text>
</comment>
<sequence length="587" mass="64771">MAHHNESRVPTRPNFRDNDNLPTRTQKYASSLRMPDDTSWPKKVERRTHDNIISNNKAPCVVMIGGKPQKNQNALSAHSQFVRAAPRKDTIECNNAANSSIPLRVSTKDQYAAAICKNSSFRTTVVPSDHDTKPVVDEQTSGEKVKSIGDSRDSDENRSESTKSFDSTDVQKKYPVGSVSSSADYSLSQSKSDLIDDRQDAVKNEFSSDYPGTGSNNSSGRSRAVKCHENRKEWSGKNLSVTRDDHQLQSGNFHQKTESKYHTGGRNKHQIRVYSSDASTDSEIYTSDTTKTYTKRCDGGNHQSRILAGVEYEAYAKKTSCYKMLKSSPRKDVIDSCMCRREISRGTPAAPAPPTSSSVGNGRHREPHMSVGEWVASMNKIGGNNLPILSCGNETNAAAVALVQQLAKVGWIGCSGAVGAAEHEQMVAAAAALPFITALNDAAKATTSDLICTPSGDNSISVKKKEEVTRSSSDLATIKNSDSDLNNDSVPQNGQILLEKRADNRLLKLKTAACFILTIYSLVLFLPTVYDYFFYEEEYDAYEDLSYIELIFHYIVSSFREAFGGIFDFISKSLFQARTCRKCTHVN</sequence>
<name>A0ACC2NRJ0_9HYME</name>
<organism evidence="1 2">
    <name type="scientific">Eretmocerus hayati</name>
    <dbReference type="NCBI Taxonomy" id="131215"/>
    <lineage>
        <taxon>Eukaryota</taxon>
        <taxon>Metazoa</taxon>
        <taxon>Ecdysozoa</taxon>
        <taxon>Arthropoda</taxon>
        <taxon>Hexapoda</taxon>
        <taxon>Insecta</taxon>
        <taxon>Pterygota</taxon>
        <taxon>Neoptera</taxon>
        <taxon>Endopterygota</taxon>
        <taxon>Hymenoptera</taxon>
        <taxon>Apocrita</taxon>
        <taxon>Proctotrupomorpha</taxon>
        <taxon>Chalcidoidea</taxon>
        <taxon>Aphelinidae</taxon>
        <taxon>Aphelininae</taxon>
        <taxon>Eretmocerus</taxon>
    </lineage>
</organism>
<dbReference type="EMBL" id="CM056743">
    <property type="protein sequence ID" value="KAJ8673501.1"/>
    <property type="molecule type" value="Genomic_DNA"/>
</dbReference>
<keyword evidence="2" id="KW-1185">Reference proteome</keyword>
<reference evidence="1" key="1">
    <citation type="submission" date="2023-04" db="EMBL/GenBank/DDBJ databases">
        <title>A chromosome-level genome assembly of the parasitoid wasp Eretmocerus hayati.</title>
        <authorList>
            <person name="Zhong Y."/>
            <person name="Liu S."/>
            <person name="Liu Y."/>
        </authorList>
    </citation>
    <scope>NUCLEOTIDE SEQUENCE</scope>
    <source>
        <strain evidence="1">ZJU_SS_LIU_2023</strain>
    </source>
</reference>
<dbReference type="Proteomes" id="UP001239111">
    <property type="component" value="Chromosome 3"/>
</dbReference>
<evidence type="ECO:0000313" key="1">
    <source>
        <dbReference type="EMBL" id="KAJ8673501.1"/>
    </source>
</evidence>
<evidence type="ECO:0000313" key="2">
    <source>
        <dbReference type="Proteomes" id="UP001239111"/>
    </source>
</evidence>
<gene>
    <name evidence="1" type="ORF">QAD02_004763</name>
</gene>
<accession>A0ACC2NRJ0</accession>
<proteinExistence type="predicted"/>